<reference evidence="1" key="1">
    <citation type="submission" date="2020-05" db="EMBL/GenBank/DDBJ databases">
        <title>Large-scale comparative analyses of tick genomes elucidate their genetic diversity and vector capacities.</title>
        <authorList>
            <person name="Jia N."/>
            <person name="Wang J."/>
            <person name="Shi W."/>
            <person name="Du L."/>
            <person name="Sun Y."/>
            <person name="Zhan W."/>
            <person name="Jiang J."/>
            <person name="Wang Q."/>
            <person name="Zhang B."/>
            <person name="Ji P."/>
            <person name="Sakyi L.B."/>
            <person name="Cui X."/>
            <person name="Yuan T."/>
            <person name="Jiang B."/>
            <person name="Yang W."/>
            <person name="Lam T.T.-Y."/>
            <person name="Chang Q."/>
            <person name="Ding S."/>
            <person name="Wang X."/>
            <person name="Zhu J."/>
            <person name="Ruan X."/>
            <person name="Zhao L."/>
            <person name="Wei J."/>
            <person name="Que T."/>
            <person name="Du C."/>
            <person name="Cheng J."/>
            <person name="Dai P."/>
            <person name="Han X."/>
            <person name="Huang E."/>
            <person name="Gao Y."/>
            <person name="Liu J."/>
            <person name="Shao H."/>
            <person name="Ye R."/>
            <person name="Li L."/>
            <person name="Wei W."/>
            <person name="Wang X."/>
            <person name="Wang C."/>
            <person name="Yang T."/>
            <person name="Huo Q."/>
            <person name="Li W."/>
            <person name="Guo W."/>
            <person name="Chen H."/>
            <person name="Zhou L."/>
            <person name="Ni X."/>
            <person name="Tian J."/>
            <person name="Zhou Y."/>
            <person name="Sheng Y."/>
            <person name="Liu T."/>
            <person name="Pan Y."/>
            <person name="Xia L."/>
            <person name="Li J."/>
            <person name="Zhao F."/>
            <person name="Cao W."/>
        </authorList>
    </citation>
    <scope>NUCLEOTIDE SEQUENCE</scope>
    <source>
        <strain evidence="1">Dsil-2018</strain>
    </source>
</reference>
<dbReference type="EMBL" id="CM023478">
    <property type="protein sequence ID" value="KAH7934193.1"/>
    <property type="molecule type" value="Genomic_DNA"/>
</dbReference>
<protein>
    <submittedName>
        <fullName evidence="1">Uncharacterized protein</fullName>
    </submittedName>
</protein>
<gene>
    <name evidence="1" type="ORF">HPB49_022793</name>
</gene>
<sequence length="258" mass="29900">MPSFYKLLQESKVCLALVAIGRWNGLCGFVCSLWLLGMLPFSNYFRGELTSRLTSHGFPEQLDTLAKLERALDEKRVAPCVVKDSFLHQRLAGDNFVDTINKKLRLAFRAHEDHEELVQRTWVRCLKCALREDRICLAVSFPQWFYNPYKRSLVESQERLSPVFLTTSIRKNYPHRAAFRDLVRSIIETGNLRPPEETLKQGVLMNYREQLLVEIRPLQLEELASFFSVFMFMLALSAVACVLEIVSHRKNKPTDEDS</sequence>
<dbReference type="Proteomes" id="UP000821865">
    <property type="component" value="Chromosome 9"/>
</dbReference>
<evidence type="ECO:0000313" key="2">
    <source>
        <dbReference type="Proteomes" id="UP000821865"/>
    </source>
</evidence>
<keyword evidence="2" id="KW-1185">Reference proteome</keyword>
<accession>A0ACB8C5S7</accession>
<name>A0ACB8C5S7_DERSI</name>
<proteinExistence type="predicted"/>
<comment type="caution">
    <text evidence="1">The sequence shown here is derived from an EMBL/GenBank/DDBJ whole genome shotgun (WGS) entry which is preliminary data.</text>
</comment>
<evidence type="ECO:0000313" key="1">
    <source>
        <dbReference type="EMBL" id="KAH7934193.1"/>
    </source>
</evidence>
<organism evidence="1 2">
    <name type="scientific">Dermacentor silvarum</name>
    <name type="common">Tick</name>
    <dbReference type="NCBI Taxonomy" id="543639"/>
    <lineage>
        <taxon>Eukaryota</taxon>
        <taxon>Metazoa</taxon>
        <taxon>Ecdysozoa</taxon>
        <taxon>Arthropoda</taxon>
        <taxon>Chelicerata</taxon>
        <taxon>Arachnida</taxon>
        <taxon>Acari</taxon>
        <taxon>Parasitiformes</taxon>
        <taxon>Ixodida</taxon>
        <taxon>Ixodoidea</taxon>
        <taxon>Ixodidae</taxon>
        <taxon>Rhipicephalinae</taxon>
        <taxon>Dermacentor</taxon>
    </lineage>
</organism>